<evidence type="ECO:0000313" key="1">
    <source>
        <dbReference type="EMBL" id="GEU79020.1"/>
    </source>
</evidence>
<dbReference type="AlphaFoldDB" id="A0A6L2MYS6"/>
<comment type="caution">
    <text evidence="1">The sequence shown here is derived from an EMBL/GenBank/DDBJ whole genome shotgun (WGS) entry which is preliminary data.</text>
</comment>
<sequence>MQLLYKACSLEAVIDCDEEGLKLEEEAECLIRQCIGVPKGLPKIKKGALNNNERASWFDFDNINKKMVSLEKRNTYVLLFMVESVELNVVDVYVGSCWTCVWK</sequence>
<reference evidence="1" key="1">
    <citation type="journal article" date="2019" name="Sci. Rep.">
        <title>Draft genome of Tanacetum cinerariifolium, the natural source of mosquito coil.</title>
        <authorList>
            <person name="Yamashiro T."/>
            <person name="Shiraishi A."/>
            <person name="Satake H."/>
            <person name="Nakayama K."/>
        </authorList>
    </citation>
    <scope>NUCLEOTIDE SEQUENCE</scope>
</reference>
<protein>
    <submittedName>
        <fullName evidence="1">Uncharacterized protein</fullName>
    </submittedName>
</protein>
<accession>A0A6L2MYS6</accession>
<gene>
    <name evidence="1" type="ORF">Tci_050998</name>
</gene>
<name>A0A6L2MYS6_TANCI</name>
<dbReference type="EMBL" id="BKCJ010007790">
    <property type="protein sequence ID" value="GEU79020.1"/>
    <property type="molecule type" value="Genomic_DNA"/>
</dbReference>
<organism evidence="1">
    <name type="scientific">Tanacetum cinerariifolium</name>
    <name type="common">Dalmatian daisy</name>
    <name type="synonym">Chrysanthemum cinerariifolium</name>
    <dbReference type="NCBI Taxonomy" id="118510"/>
    <lineage>
        <taxon>Eukaryota</taxon>
        <taxon>Viridiplantae</taxon>
        <taxon>Streptophyta</taxon>
        <taxon>Embryophyta</taxon>
        <taxon>Tracheophyta</taxon>
        <taxon>Spermatophyta</taxon>
        <taxon>Magnoliopsida</taxon>
        <taxon>eudicotyledons</taxon>
        <taxon>Gunneridae</taxon>
        <taxon>Pentapetalae</taxon>
        <taxon>asterids</taxon>
        <taxon>campanulids</taxon>
        <taxon>Asterales</taxon>
        <taxon>Asteraceae</taxon>
        <taxon>Asteroideae</taxon>
        <taxon>Anthemideae</taxon>
        <taxon>Anthemidinae</taxon>
        <taxon>Tanacetum</taxon>
    </lineage>
</organism>
<proteinExistence type="predicted"/>